<feature type="domain" description="Thioredoxin" evidence="6">
    <location>
        <begin position="310"/>
        <end position="454"/>
    </location>
</feature>
<dbReference type="GO" id="GO:0016853">
    <property type="term" value="F:isomerase activity"/>
    <property type="evidence" value="ECO:0007669"/>
    <property type="project" value="UniProtKB-KW"/>
</dbReference>
<dbReference type="RefSeq" id="WP_073310747.1">
    <property type="nucleotide sequence ID" value="NZ_FQZI01000003.1"/>
</dbReference>
<dbReference type="GO" id="GO:0030313">
    <property type="term" value="C:cell envelope"/>
    <property type="evidence" value="ECO:0007669"/>
    <property type="project" value="UniProtKB-SubCell"/>
</dbReference>
<dbReference type="GO" id="GO:0017004">
    <property type="term" value="P:cytochrome complex assembly"/>
    <property type="evidence" value="ECO:0007669"/>
    <property type="project" value="UniProtKB-KW"/>
</dbReference>
<dbReference type="Proteomes" id="UP000184488">
    <property type="component" value="Unassembled WGS sequence"/>
</dbReference>
<evidence type="ECO:0000256" key="5">
    <source>
        <dbReference type="SAM" id="SignalP"/>
    </source>
</evidence>
<dbReference type="PROSITE" id="PS51352">
    <property type="entry name" value="THIOREDOXIN_2"/>
    <property type="match status" value="1"/>
</dbReference>
<feature type="chain" id="PRO_5012002640" evidence="5">
    <location>
        <begin position="20"/>
        <end position="454"/>
    </location>
</feature>
<dbReference type="Gene3D" id="3.40.30.10">
    <property type="entry name" value="Glutaredoxin"/>
    <property type="match status" value="1"/>
</dbReference>
<dbReference type="InterPro" id="IPR013766">
    <property type="entry name" value="Thioredoxin_domain"/>
</dbReference>
<accession>A0A1M6ENX0</accession>
<dbReference type="EMBL" id="FQZI01000003">
    <property type="protein sequence ID" value="SHI87197.1"/>
    <property type="molecule type" value="Genomic_DNA"/>
</dbReference>
<keyword evidence="4" id="KW-0676">Redox-active center</keyword>
<organism evidence="7 8">
    <name type="scientific">Flavobacterium terrae</name>
    <dbReference type="NCBI Taxonomy" id="415425"/>
    <lineage>
        <taxon>Bacteria</taxon>
        <taxon>Pseudomonadati</taxon>
        <taxon>Bacteroidota</taxon>
        <taxon>Flavobacteriia</taxon>
        <taxon>Flavobacteriales</taxon>
        <taxon>Flavobacteriaceae</taxon>
        <taxon>Flavobacterium</taxon>
    </lineage>
</organism>
<keyword evidence="8" id="KW-1185">Reference proteome</keyword>
<keyword evidence="5" id="KW-0732">Signal</keyword>
<evidence type="ECO:0000256" key="4">
    <source>
        <dbReference type="ARBA" id="ARBA00023284"/>
    </source>
</evidence>
<evidence type="ECO:0000259" key="6">
    <source>
        <dbReference type="PROSITE" id="PS51352"/>
    </source>
</evidence>
<dbReference type="GO" id="GO:0016209">
    <property type="term" value="F:antioxidant activity"/>
    <property type="evidence" value="ECO:0007669"/>
    <property type="project" value="InterPro"/>
</dbReference>
<sequence>MKQSIYSLVLILTNFLAFSTETIPLTGKITNSSTDKLIVRGELFEKEIALKPDGTFSTTLPIEYDGVYLIATKNNRAAMYLTKNSKLNISADDANFYNTIKFEGTGSAENNYWQQKSAILIKEMSNPQEFYSNEESLYLNRIKEMKNNILTLLNNTRLLDKSFKENEKKSLDYFEQLQILVYERYHSHYAKKEGFKTSDNFPKVDPLINYDNEVDYRFSSHYKQLVNANFNNYLTSKIESGDEYTYKVALPEIKKIKSKSIKNALVQNLAYEVIAGNPDSEMLYNEIMALSDNNKLKESLTAKYNKIKTMAVGKASPTFEYENFKGGKTSLESLKGKYVYIDVWATWCGPCRKEIPSLQKIEEDYHGKNIEFVSLSIDAKKDYEKWRKFVEEKKLGGIQLFADNDWNSKFVTDYAIEGIPRFILVDPNGNIVSADAPRPSDPKLVAKFEELGIK</sequence>
<evidence type="ECO:0000256" key="2">
    <source>
        <dbReference type="ARBA" id="ARBA00022748"/>
    </source>
</evidence>
<dbReference type="STRING" id="415425.SAMN05444363_1881"/>
<dbReference type="PANTHER" id="PTHR42852:SF6">
    <property type="entry name" value="THIOL:DISULFIDE INTERCHANGE PROTEIN DSBE"/>
    <property type="match status" value="1"/>
</dbReference>
<dbReference type="InterPro" id="IPR036249">
    <property type="entry name" value="Thioredoxin-like_sf"/>
</dbReference>
<dbReference type="SUPFAM" id="SSF52833">
    <property type="entry name" value="Thioredoxin-like"/>
    <property type="match status" value="1"/>
</dbReference>
<proteinExistence type="predicted"/>
<evidence type="ECO:0000313" key="8">
    <source>
        <dbReference type="Proteomes" id="UP000184488"/>
    </source>
</evidence>
<comment type="subcellular location">
    <subcellularLocation>
        <location evidence="1">Cell envelope</location>
    </subcellularLocation>
</comment>
<dbReference type="CDD" id="cd02966">
    <property type="entry name" value="TlpA_like_family"/>
    <property type="match status" value="1"/>
</dbReference>
<keyword evidence="2" id="KW-0201">Cytochrome c-type biogenesis</keyword>
<evidence type="ECO:0000256" key="3">
    <source>
        <dbReference type="ARBA" id="ARBA00023157"/>
    </source>
</evidence>
<gene>
    <name evidence="7" type="ORF">SAMN05444363_1881</name>
</gene>
<evidence type="ECO:0000256" key="1">
    <source>
        <dbReference type="ARBA" id="ARBA00004196"/>
    </source>
</evidence>
<name>A0A1M6ENX0_9FLAO</name>
<dbReference type="GO" id="GO:0016491">
    <property type="term" value="F:oxidoreductase activity"/>
    <property type="evidence" value="ECO:0007669"/>
    <property type="project" value="InterPro"/>
</dbReference>
<keyword evidence="3" id="KW-1015">Disulfide bond</keyword>
<dbReference type="Pfam" id="PF00578">
    <property type="entry name" value="AhpC-TSA"/>
    <property type="match status" value="1"/>
</dbReference>
<reference evidence="8" key="1">
    <citation type="submission" date="2016-11" db="EMBL/GenBank/DDBJ databases">
        <authorList>
            <person name="Varghese N."/>
            <person name="Submissions S."/>
        </authorList>
    </citation>
    <scope>NUCLEOTIDE SEQUENCE [LARGE SCALE GENOMIC DNA]</scope>
    <source>
        <strain evidence="8">DSM 18829</strain>
    </source>
</reference>
<dbReference type="InterPro" id="IPR050553">
    <property type="entry name" value="Thioredoxin_ResA/DsbE_sf"/>
</dbReference>
<dbReference type="InterPro" id="IPR000866">
    <property type="entry name" value="AhpC/TSA"/>
</dbReference>
<evidence type="ECO:0000313" key="7">
    <source>
        <dbReference type="EMBL" id="SHI87197.1"/>
    </source>
</evidence>
<feature type="signal peptide" evidence="5">
    <location>
        <begin position="1"/>
        <end position="19"/>
    </location>
</feature>
<dbReference type="PANTHER" id="PTHR42852">
    <property type="entry name" value="THIOL:DISULFIDE INTERCHANGE PROTEIN DSBE"/>
    <property type="match status" value="1"/>
</dbReference>
<dbReference type="AlphaFoldDB" id="A0A1M6ENX0"/>
<protein>
    <submittedName>
        <fullName evidence="7">Thiol-disulfide isomerase or thioredoxin</fullName>
    </submittedName>
</protein>
<keyword evidence="7" id="KW-0413">Isomerase</keyword>